<sequence>MGSLSEDSIKSHLAYKMKRKPGYISSMSAKIHSRRCGQTRNGLGGTMSNNVISAIGRILSETIKNENFIQINKILDMESLPVNKGQFATVYHCRHRVTGEEFAAKFSSRWRLGGDCTADILHEIAVSALLRHNLRTIHMQDVFSNDTELVLVMEFAAGGDLQTLLDDDMVPYEHDVLSFTRQLLEGLVMIHDLDIVHLDIKPQNLVLMGDFPDCAVKLCDFEISRMLTAGREVREILGTPDYVAPEILCYEPITKKTDMWSLGVLTYVLLTGFLPFGGDTDQETFVQISRCELDFPAELFDEISPQAIDFIKSLLLRQPERRMSVRECLSHPWMNMDKRQELSLSLDIKSLSTTNPKEENIPLALHSIKSESTSLSTVVSTVPTPKTESDVKPTPTADILKDQEEKLVKESNLESTPAPKLAPISIPRPSSLPISIPNSPATPVRIKDFKLPESIPTSPISAVSESAPLPGPFLDEEVAPSPPVLAPVIPIFPANIPLFPSTKPPTILSPTTPVMQIPGSQSITDIAAILMSPLAAMPPLPKPTLKKQDSRKNNMERLKSLSKSREVLSERIQLSNLKKTMSKSRERLCEARLGISRSRERFIGLRSFSQSVEALYAVSKGNPLGMYQSCSNVCNVNESNSPSRMYNSMAAIDQLDSLSCPQNLGYFDSRFSLDSDDYNERLTRHNTNMNSFIAETANRGHASANTEYKLRGSGRGGRNVEPHRCSKHNHQKPEAQPTQRIVPKISRAERMKRDAQRRRKEKKERERLEKEKQKNASSAESEIVLPAVTVSHAKSEKADGSSSPIGRRGSVFHVEQRLAERHERQQERLERQEKDEKPDRRGSVSSGRRRGSVDLDIRAITERLSKSNKSSTGGKLGLPQERPRSVTPTRRTRKKSSPQGSDISLASSSESVNGNLDSPRTPPIRPTTLELPEISLPAKEKSSPNGGDVNDNIVIVKSQNRNVDEAFVSLDDPQREGVMSRSRSIESALSTTTECKLTAKAKQDTKITTKDLTKSLDCLKINDSKSDNKLNPALDIINNKILNPETNKNLKNASEKVQYGSGELTIICEEGNLVNENKNNPSYVRSVSTSSDIGSMISESSECSTDIEQHFKSSSTNDLDIPSEWRSRARSMSIQPGSTSSMLRSRNRSNSVQLDTSPVTDKSRPWGQLCNGAVAKAMEKFNLGTTDVTPPVAHSVLKRRKSSPHISPMTDEPPSFPY</sequence>
<evidence type="ECO:0000256" key="4">
    <source>
        <dbReference type="ARBA" id="ARBA00022777"/>
    </source>
</evidence>
<organism evidence="8 9">
    <name type="scientific">Meganyctiphanes norvegica</name>
    <name type="common">Northern krill</name>
    <name type="synonym">Thysanopoda norvegica</name>
    <dbReference type="NCBI Taxonomy" id="48144"/>
    <lineage>
        <taxon>Eukaryota</taxon>
        <taxon>Metazoa</taxon>
        <taxon>Ecdysozoa</taxon>
        <taxon>Arthropoda</taxon>
        <taxon>Crustacea</taxon>
        <taxon>Multicrustacea</taxon>
        <taxon>Malacostraca</taxon>
        <taxon>Eumalacostraca</taxon>
        <taxon>Eucarida</taxon>
        <taxon>Euphausiacea</taxon>
        <taxon>Euphausiidae</taxon>
        <taxon>Meganyctiphanes</taxon>
    </lineage>
</organism>
<evidence type="ECO:0000313" key="8">
    <source>
        <dbReference type="EMBL" id="CAL4114236.1"/>
    </source>
</evidence>
<dbReference type="GO" id="GO:0005524">
    <property type="term" value="F:ATP binding"/>
    <property type="evidence" value="ECO:0007669"/>
    <property type="project" value="UniProtKB-KW"/>
</dbReference>
<keyword evidence="9" id="KW-1185">Reference proteome</keyword>
<feature type="domain" description="Protein kinase" evidence="7">
    <location>
        <begin position="76"/>
        <end position="334"/>
    </location>
</feature>
<proteinExistence type="predicted"/>
<evidence type="ECO:0000256" key="1">
    <source>
        <dbReference type="ARBA" id="ARBA00022527"/>
    </source>
</evidence>
<keyword evidence="2" id="KW-0808">Transferase</keyword>
<dbReference type="Gene3D" id="3.30.200.20">
    <property type="entry name" value="Phosphorylase Kinase, domain 1"/>
    <property type="match status" value="1"/>
</dbReference>
<name>A0AAV2R3D0_MEGNR</name>
<evidence type="ECO:0000256" key="6">
    <source>
        <dbReference type="SAM" id="MobiDB-lite"/>
    </source>
</evidence>
<feature type="compositionally biased region" description="Low complexity" evidence="6">
    <location>
        <begin position="1138"/>
        <end position="1151"/>
    </location>
</feature>
<dbReference type="GO" id="GO:0004674">
    <property type="term" value="F:protein serine/threonine kinase activity"/>
    <property type="evidence" value="ECO:0007669"/>
    <property type="project" value="UniProtKB-KW"/>
</dbReference>
<feature type="region of interest" description="Disordered" evidence="6">
    <location>
        <begin position="1104"/>
        <end position="1165"/>
    </location>
</feature>
<dbReference type="EMBL" id="CAXKWB010015717">
    <property type="protein sequence ID" value="CAL4114236.1"/>
    <property type="molecule type" value="Genomic_DNA"/>
</dbReference>
<dbReference type="SUPFAM" id="SSF56112">
    <property type="entry name" value="Protein kinase-like (PK-like)"/>
    <property type="match status" value="1"/>
</dbReference>
<evidence type="ECO:0000256" key="2">
    <source>
        <dbReference type="ARBA" id="ARBA00022679"/>
    </source>
</evidence>
<keyword evidence="4" id="KW-0418">Kinase</keyword>
<evidence type="ECO:0000259" key="7">
    <source>
        <dbReference type="PROSITE" id="PS50011"/>
    </source>
</evidence>
<feature type="region of interest" description="Disordered" evidence="6">
    <location>
        <begin position="698"/>
        <end position="949"/>
    </location>
</feature>
<dbReference type="GO" id="GO:0035556">
    <property type="term" value="P:intracellular signal transduction"/>
    <property type="evidence" value="ECO:0007669"/>
    <property type="project" value="TreeGrafter"/>
</dbReference>
<dbReference type="PROSITE" id="PS50011">
    <property type="entry name" value="PROTEIN_KINASE_DOM"/>
    <property type="match status" value="1"/>
</dbReference>
<feature type="compositionally biased region" description="Polar residues" evidence="6">
    <location>
        <begin position="1104"/>
        <end position="1118"/>
    </location>
</feature>
<comment type="caution">
    <text evidence="8">The sequence shown here is derived from an EMBL/GenBank/DDBJ whole genome shotgun (WGS) entry which is preliminary data.</text>
</comment>
<dbReference type="PANTHER" id="PTHR24342">
    <property type="entry name" value="SERINE/THREONINE-PROTEIN KINASE 17"/>
    <property type="match status" value="1"/>
</dbReference>
<evidence type="ECO:0000256" key="3">
    <source>
        <dbReference type="ARBA" id="ARBA00022741"/>
    </source>
</evidence>
<protein>
    <recommendedName>
        <fullName evidence="7">Protein kinase domain-containing protein</fullName>
    </recommendedName>
</protein>
<feature type="compositionally biased region" description="Basic and acidic residues" evidence="6">
    <location>
        <begin position="851"/>
        <end position="865"/>
    </location>
</feature>
<accession>A0AAV2R3D0</accession>
<feature type="compositionally biased region" description="Basic and acidic residues" evidence="6">
    <location>
        <begin position="814"/>
        <end position="842"/>
    </location>
</feature>
<feature type="non-terminal residue" evidence="8">
    <location>
        <position position="1218"/>
    </location>
</feature>
<feature type="compositionally biased region" description="Polar residues" evidence="6">
    <location>
        <begin position="899"/>
        <end position="918"/>
    </location>
</feature>
<dbReference type="GO" id="GO:0005634">
    <property type="term" value="C:nucleus"/>
    <property type="evidence" value="ECO:0007669"/>
    <property type="project" value="TreeGrafter"/>
</dbReference>
<dbReference type="PANTHER" id="PTHR24342:SF12">
    <property type="entry name" value="DEATH-ASSOCIATED PROTEIN KINASE RELATED"/>
    <property type="match status" value="1"/>
</dbReference>
<dbReference type="GO" id="GO:0043065">
    <property type="term" value="P:positive regulation of apoptotic process"/>
    <property type="evidence" value="ECO:0007669"/>
    <property type="project" value="TreeGrafter"/>
</dbReference>
<dbReference type="InterPro" id="IPR011009">
    <property type="entry name" value="Kinase-like_dom_sf"/>
</dbReference>
<dbReference type="PROSITE" id="PS00108">
    <property type="entry name" value="PROTEIN_KINASE_ST"/>
    <property type="match status" value="1"/>
</dbReference>
<evidence type="ECO:0000313" key="9">
    <source>
        <dbReference type="Proteomes" id="UP001497623"/>
    </source>
</evidence>
<evidence type="ECO:0000256" key="5">
    <source>
        <dbReference type="ARBA" id="ARBA00022840"/>
    </source>
</evidence>
<dbReference type="SMART" id="SM00220">
    <property type="entry name" value="S_TKc"/>
    <property type="match status" value="1"/>
</dbReference>
<feature type="region of interest" description="Disordered" evidence="6">
    <location>
        <begin position="1192"/>
        <end position="1218"/>
    </location>
</feature>
<dbReference type="Gene3D" id="1.10.510.10">
    <property type="entry name" value="Transferase(Phosphotransferase) domain 1"/>
    <property type="match status" value="1"/>
</dbReference>
<feature type="compositionally biased region" description="Basic and acidic residues" evidence="6">
    <location>
        <begin position="763"/>
        <end position="774"/>
    </location>
</feature>
<keyword evidence="5" id="KW-0067">ATP-binding</keyword>
<dbReference type="InterPro" id="IPR008271">
    <property type="entry name" value="Ser/Thr_kinase_AS"/>
</dbReference>
<dbReference type="Proteomes" id="UP001497623">
    <property type="component" value="Unassembled WGS sequence"/>
</dbReference>
<keyword evidence="3" id="KW-0547">Nucleotide-binding</keyword>
<dbReference type="Pfam" id="PF00069">
    <property type="entry name" value="Pkinase"/>
    <property type="match status" value="1"/>
</dbReference>
<gene>
    <name evidence="8" type="ORF">MNOR_LOCUS20375</name>
</gene>
<reference evidence="8 9" key="1">
    <citation type="submission" date="2024-05" db="EMBL/GenBank/DDBJ databases">
        <authorList>
            <person name="Wallberg A."/>
        </authorList>
    </citation>
    <scope>NUCLEOTIDE SEQUENCE [LARGE SCALE GENOMIC DNA]</scope>
</reference>
<dbReference type="InterPro" id="IPR000719">
    <property type="entry name" value="Prot_kinase_dom"/>
</dbReference>
<keyword evidence="1" id="KW-0723">Serine/threonine-protein kinase</keyword>
<dbReference type="AlphaFoldDB" id="A0AAV2R3D0"/>